<dbReference type="Proteomes" id="UP000282760">
    <property type="component" value="Chromosome"/>
</dbReference>
<evidence type="ECO:0000313" key="1">
    <source>
        <dbReference type="EMBL" id="AZV28693.1"/>
    </source>
</evidence>
<dbReference type="EMBL" id="CP024646">
    <property type="protein sequence ID" value="AZV28693.1"/>
    <property type="molecule type" value="Genomic_DNA"/>
</dbReference>
<name>A0A3T0JZ17_PSESX</name>
<gene>
    <name evidence="1" type="ORF">CT157_22620</name>
</gene>
<dbReference type="AlphaFoldDB" id="A0A3T0JZ17"/>
<proteinExistence type="predicted"/>
<sequence length="180" mass="20134">MNNNLADKGDFSNEVLDPTTQAERDQFRTQWLQDVLNSDPNKVYVDDEVAIPEAGRAVTKTLVGNKGNFRGHLTYTIEKIGGQVKFNTVQYKIERFNNQGGGNKANMNTALATFLNPQFVTFASPDALWQDGEWHSWSVQHFVPITGGSTVFNIRTIMIFDIGGNDPKADVEQSTMLNDF</sequence>
<protein>
    <submittedName>
        <fullName evidence="1">Uncharacterized protein</fullName>
    </submittedName>
</protein>
<organism evidence="1 2">
    <name type="scientific">Pseudomonas syringae</name>
    <dbReference type="NCBI Taxonomy" id="317"/>
    <lineage>
        <taxon>Bacteria</taxon>
        <taxon>Pseudomonadati</taxon>
        <taxon>Pseudomonadota</taxon>
        <taxon>Gammaproteobacteria</taxon>
        <taxon>Pseudomonadales</taxon>
        <taxon>Pseudomonadaceae</taxon>
        <taxon>Pseudomonas</taxon>
    </lineage>
</organism>
<evidence type="ECO:0000313" key="2">
    <source>
        <dbReference type="Proteomes" id="UP000282760"/>
    </source>
</evidence>
<reference evidence="1 2" key="1">
    <citation type="submission" date="2017-11" db="EMBL/GenBank/DDBJ databases">
        <title>Effect of PGPRs.</title>
        <authorList>
            <person name="Oliva R."/>
            <person name="Nong J."/>
            <person name="Roman V."/>
        </authorList>
    </citation>
    <scope>NUCLEOTIDE SEQUENCE [LARGE SCALE GENOMIC DNA]</scope>
    <source>
        <strain evidence="1">Inb918</strain>
    </source>
</reference>
<accession>A0A3T0JZ17</accession>